<evidence type="ECO:0000313" key="3">
    <source>
        <dbReference type="Proteomes" id="UP001597112"/>
    </source>
</evidence>
<dbReference type="Gene3D" id="3.10.180.10">
    <property type="entry name" value="2,3-Dihydroxybiphenyl 1,2-Dioxygenase, domain 1"/>
    <property type="match status" value="1"/>
</dbReference>
<organism evidence="2 3">
    <name type="scientific">Ohtaekwangia kribbensis</name>
    <dbReference type="NCBI Taxonomy" id="688913"/>
    <lineage>
        <taxon>Bacteria</taxon>
        <taxon>Pseudomonadati</taxon>
        <taxon>Bacteroidota</taxon>
        <taxon>Cytophagia</taxon>
        <taxon>Cytophagales</taxon>
        <taxon>Fulvivirgaceae</taxon>
        <taxon>Ohtaekwangia</taxon>
    </lineage>
</organism>
<reference evidence="3" key="1">
    <citation type="journal article" date="2019" name="Int. J. Syst. Evol. Microbiol.">
        <title>The Global Catalogue of Microorganisms (GCM) 10K type strain sequencing project: providing services to taxonomists for standard genome sequencing and annotation.</title>
        <authorList>
            <consortium name="The Broad Institute Genomics Platform"/>
            <consortium name="The Broad Institute Genome Sequencing Center for Infectious Disease"/>
            <person name="Wu L."/>
            <person name="Ma J."/>
        </authorList>
    </citation>
    <scope>NUCLEOTIDE SEQUENCE [LARGE SCALE GENOMIC DNA]</scope>
    <source>
        <strain evidence="3">CCUG 58938</strain>
    </source>
</reference>
<sequence length="115" mass="13204">MHLNLLVLKSARMERLVSFYKTLGIRFEHHQHQRGPFHYAAEVGDMVFEIYPLPENESVNTSIRLGFSIANLDTAINQLRNAGVKIAREPKQTEWGYIGIVEDPDGRKVELKQLT</sequence>
<proteinExistence type="predicted"/>
<dbReference type="InterPro" id="IPR004360">
    <property type="entry name" value="Glyas_Fos-R_dOase_dom"/>
</dbReference>
<dbReference type="RefSeq" id="WP_377586302.1">
    <property type="nucleotide sequence ID" value="NZ_JBHTKA010000016.1"/>
</dbReference>
<evidence type="ECO:0000259" key="1">
    <source>
        <dbReference type="PROSITE" id="PS51819"/>
    </source>
</evidence>
<keyword evidence="3" id="KW-1185">Reference proteome</keyword>
<dbReference type="SUPFAM" id="SSF54593">
    <property type="entry name" value="Glyoxalase/Bleomycin resistance protein/Dihydroxybiphenyl dioxygenase"/>
    <property type="match status" value="1"/>
</dbReference>
<dbReference type="InterPro" id="IPR037523">
    <property type="entry name" value="VOC_core"/>
</dbReference>
<dbReference type="InterPro" id="IPR029068">
    <property type="entry name" value="Glyas_Bleomycin-R_OHBP_Dase"/>
</dbReference>
<dbReference type="EMBL" id="JBHTKA010000016">
    <property type="protein sequence ID" value="MFD1003516.1"/>
    <property type="molecule type" value="Genomic_DNA"/>
</dbReference>
<name>A0ABW3KEB3_9BACT</name>
<evidence type="ECO:0000313" key="2">
    <source>
        <dbReference type="EMBL" id="MFD1003516.1"/>
    </source>
</evidence>
<feature type="domain" description="VOC" evidence="1">
    <location>
        <begin position="2"/>
        <end position="114"/>
    </location>
</feature>
<dbReference type="Proteomes" id="UP001597112">
    <property type="component" value="Unassembled WGS sequence"/>
</dbReference>
<accession>A0ABW3KEB3</accession>
<protein>
    <submittedName>
        <fullName evidence="2">VOC family protein</fullName>
    </submittedName>
</protein>
<dbReference type="PROSITE" id="PS51819">
    <property type="entry name" value="VOC"/>
    <property type="match status" value="1"/>
</dbReference>
<dbReference type="Pfam" id="PF00903">
    <property type="entry name" value="Glyoxalase"/>
    <property type="match status" value="1"/>
</dbReference>
<gene>
    <name evidence="2" type="ORF">ACFQ21_29595</name>
</gene>
<comment type="caution">
    <text evidence="2">The sequence shown here is derived from an EMBL/GenBank/DDBJ whole genome shotgun (WGS) entry which is preliminary data.</text>
</comment>